<dbReference type="PROSITE" id="PS51000">
    <property type="entry name" value="HTH_DEOR_2"/>
    <property type="match status" value="1"/>
</dbReference>
<dbReference type="Gene3D" id="1.10.10.10">
    <property type="entry name" value="Winged helix-like DNA-binding domain superfamily/Winged helix DNA-binding domain"/>
    <property type="match status" value="1"/>
</dbReference>
<proteinExistence type="predicted"/>
<dbReference type="InterPro" id="IPR013011">
    <property type="entry name" value="PTS_EIIB_2"/>
</dbReference>
<evidence type="ECO:0000313" key="11">
    <source>
        <dbReference type="EMBL" id="CEI80352.1"/>
    </source>
</evidence>
<evidence type="ECO:0000256" key="2">
    <source>
        <dbReference type="ARBA" id="ARBA00022737"/>
    </source>
</evidence>
<keyword evidence="5" id="KW-0010">Activator</keyword>
<dbReference type="PANTHER" id="PTHR30185:SF18">
    <property type="entry name" value="TRANSCRIPTIONAL REGULATOR MTLR"/>
    <property type="match status" value="1"/>
</dbReference>
<keyword evidence="12" id="KW-1185">Reference proteome</keyword>
<dbReference type="InterPro" id="IPR001034">
    <property type="entry name" value="DeoR_HTH"/>
</dbReference>
<keyword evidence="1 11" id="KW-0808">Transferase</keyword>
<evidence type="ECO:0000259" key="7">
    <source>
        <dbReference type="PROSITE" id="PS51000"/>
    </source>
</evidence>
<dbReference type="GO" id="GO:0003700">
    <property type="term" value="F:DNA-binding transcription factor activity"/>
    <property type="evidence" value="ECO:0007669"/>
    <property type="project" value="InterPro"/>
</dbReference>
<dbReference type="PANTHER" id="PTHR30185">
    <property type="entry name" value="CRYPTIC BETA-GLUCOSIDE BGL OPERON ANTITERMINATOR"/>
    <property type="match status" value="1"/>
</dbReference>
<dbReference type="PROSITE" id="PS00894">
    <property type="entry name" value="HTH_DEOR_1"/>
    <property type="match status" value="1"/>
</dbReference>
<accession>A0A0A1MKY9</accession>
<sequence length="651" mass="76120">MLNERSKLILNLLLEKRKVNLEETAKLLGVTERTIRNDLAKIDGFLTENNLTNLKKETMINYSIENEQSTTIHRVLNKIHADSEKQIDYWEEPIYRLGFLYNKLFWSEQRITIESLEKELFVSRSTINNDLKKLKNMAKEMSIDILFEKNKGLYLLGKEEKLRILYFHFIDLFEQYNYNLEISNDDEAAILTYWIRKVEEELMIEISYSSFQRLIPIMRTITGRIQQGKKVTINSKNLNPKSSYEMDIIDNNCVILEKYFNIIIPPSEVVFISKQIYRSNLIKNEVVYQGYQVNLDIIVNSCIKEISKLLKIDLTLDKELFKHLALHFQTTITKDDYEIAHLITKETFKDIKAVHEHIYTVVKRVMQDIGRREHIPFNNEMEWLFITLHIVSSIEKIKDRIAEELNVILICHMGIGTSQFLKYQLNHYFKFKPRIVTKKILSEEANKADMIISTIHLQDFNIPYIQVTPYVTEVDIKNIQRLEKQIIEEKITFQEEGVWKGRSEPMLKDLLTEETIETKVSVNDWEEAIIYSGKILEKTGVITNEYTQAMVEAVKNFGPYIVIAPRIALAHASSKDGVHQIGMSLITLDEGVEFGNKDNDPVRIVICLAAIDHHTHLKALSELVEELNNEEFVNMLLHSDKEEIVKVINQK</sequence>
<dbReference type="InterPro" id="IPR036095">
    <property type="entry name" value="PTS_EIIB-like_sf"/>
</dbReference>
<dbReference type="GO" id="GO:0008982">
    <property type="term" value="F:protein-N(PI)-phosphohistidine-sugar phosphotransferase activity"/>
    <property type="evidence" value="ECO:0007669"/>
    <property type="project" value="InterPro"/>
</dbReference>
<dbReference type="Proteomes" id="UP000040453">
    <property type="component" value="Unassembled WGS sequence"/>
</dbReference>
<dbReference type="SUPFAM" id="SSF63520">
    <property type="entry name" value="PTS-regulatory domain, PRD"/>
    <property type="match status" value="2"/>
</dbReference>
<dbReference type="Gene3D" id="1.10.1790.10">
    <property type="entry name" value="PRD domain"/>
    <property type="match status" value="2"/>
</dbReference>
<feature type="domain" description="PRD" evidence="10">
    <location>
        <begin position="290"/>
        <end position="400"/>
    </location>
</feature>
<dbReference type="PROSITE" id="PS51099">
    <property type="entry name" value="PTS_EIIB_TYPE_2"/>
    <property type="match status" value="1"/>
</dbReference>
<dbReference type="RefSeq" id="WP_042528764.1">
    <property type="nucleotide sequence ID" value="NZ_CDGG01000001.1"/>
</dbReference>
<evidence type="ECO:0000256" key="3">
    <source>
        <dbReference type="ARBA" id="ARBA00023015"/>
    </source>
</evidence>
<dbReference type="Gene3D" id="3.40.50.2300">
    <property type="match status" value="1"/>
</dbReference>
<protein>
    <submittedName>
        <fullName evidence="11">Ascorbate-specific phosphotransferase enzyme IIA component</fullName>
    </submittedName>
</protein>
<dbReference type="EMBL" id="CDGG01000001">
    <property type="protein sequence ID" value="CEI80352.1"/>
    <property type="molecule type" value="Genomic_DNA"/>
</dbReference>
<evidence type="ECO:0000256" key="6">
    <source>
        <dbReference type="ARBA" id="ARBA00023163"/>
    </source>
</evidence>
<dbReference type="InterPro" id="IPR036388">
    <property type="entry name" value="WH-like_DNA-bd_sf"/>
</dbReference>
<feature type="domain" description="HTH deoR-type" evidence="7">
    <location>
        <begin position="2"/>
        <end position="60"/>
    </location>
</feature>
<dbReference type="SMART" id="SM00420">
    <property type="entry name" value="HTH_DEOR"/>
    <property type="match status" value="1"/>
</dbReference>
<dbReference type="InterPro" id="IPR018356">
    <property type="entry name" value="Tscrpt_reg_HTH_DeoR_CS"/>
</dbReference>
<dbReference type="Gene3D" id="3.40.930.10">
    <property type="entry name" value="Mannitol-specific EII, Chain A"/>
    <property type="match status" value="1"/>
</dbReference>
<keyword evidence="2" id="KW-0677">Repeat</keyword>
<dbReference type="PROSITE" id="PS51094">
    <property type="entry name" value="PTS_EIIA_TYPE_2"/>
    <property type="match status" value="1"/>
</dbReference>
<evidence type="ECO:0000259" key="9">
    <source>
        <dbReference type="PROSITE" id="PS51099"/>
    </source>
</evidence>
<evidence type="ECO:0000313" key="12">
    <source>
        <dbReference type="Proteomes" id="UP000040453"/>
    </source>
</evidence>
<evidence type="ECO:0000256" key="1">
    <source>
        <dbReference type="ARBA" id="ARBA00022679"/>
    </source>
</evidence>
<feature type="domain" description="PRD" evidence="10">
    <location>
        <begin position="182"/>
        <end position="286"/>
    </location>
</feature>
<dbReference type="SUPFAM" id="SSF52794">
    <property type="entry name" value="PTS system IIB component-like"/>
    <property type="match status" value="1"/>
</dbReference>
<keyword evidence="6" id="KW-0804">Transcription</keyword>
<keyword evidence="4" id="KW-0238">DNA-binding</keyword>
<dbReference type="GO" id="GO:0003677">
    <property type="term" value="F:DNA binding"/>
    <property type="evidence" value="ECO:0007669"/>
    <property type="project" value="UniProtKB-KW"/>
</dbReference>
<dbReference type="InterPro" id="IPR007737">
    <property type="entry name" value="Mga_HTH"/>
</dbReference>
<dbReference type="InterPro" id="IPR011608">
    <property type="entry name" value="PRD"/>
</dbReference>
<dbReference type="Pfam" id="PF05043">
    <property type="entry name" value="Mga"/>
    <property type="match status" value="1"/>
</dbReference>
<dbReference type="InterPro" id="IPR036634">
    <property type="entry name" value="PRD_sf"/>
</dbReference>
<dbReference type="SUPFAM" id="SSF55804">
    <property type="entry name" value="Phoshotransferase/anion transport protein"/>
    <property type="match status" value="1"/>
</dbReference>
<feature type="domain" description="PTS EIIB type-2" evidence="9">
    <location>
        <begin position="405"/>
        <end position="491"/>
    </location>
</feature>
<dbReference type="STRING" id="545501.BN997_00155"/>
<dbReference type="CDD" id="cd05568">
    <property type="entry name" value="PTS_IIB_bgl_like"/>
    <property type="match status" value="1"/>
</dbReference>
<evidence type="ECO:0000259" key="10">
    <source>
        <dbReference type="PROSITE" id="PS51372"/>
    </source>
</evidence>
<evidence type="ECO:0000259" key="8">
    <source>
        <dbReference type="PROSITE" id="PS51094"/>
    </source>
</evidence>
<dbReference type="CDD" id="cd00211">
    <property type="entry name" value="PTS_IIA_fru"/>
    <property type="match status" value="1"/>
</dbReference>
<dbReference type="Pfam" id="PF08220">
    <property type="entry name" value="HTH_DeoR"/>
    <property type="match status" value="1"/>
</dbReference>
<dbReference type="InterPro" id="IPR016152">
    <property type="entry name" value="PTrfase/Anion_transptr"/>
</dbReference>
<dbReference type="InterPro" id="IPR002178">
    <property type="entry name" value="PTS_EIIA_type-2_dom"/>
</dbReference>
<feature type="domain" description="PTS EIIA type-2" evidence="8">
    <location>
        <begin position="509"/>
        <end position="651"/>
    </location>
</feature>
<gene>
    <name evidence="11" type="primary">ulaC</name>
    <name evidence="11" type="ORF">BN997_00155</name>
</gene>
<organism evidence="11 12">
    <name type="scientific">Oceanobacillus oncorhynchi</name>
    <dbReference type="NCBI Taxonomy" id="545501"/>
    <lineage>
        <taxon>Bacteria</taxon>
        <taxon>Bacillati</taxon>
        <taxon>Bacillota</taxon>
        <taxon>Bacilli</taxon>
        <taxon>Bacillales</taxon>
        <taxon>Bacillaceae</taxon>
        <taxon>Oceanobacillus</taxon>
    </lineage>
</organism>
<evidence type="ECO:0000256" key="5">
    <source>
        <dbReference type="ARBA" id="ARBA00023159"/>
    </source>
</evidence>
<dbReference type="PROSITE" id="PS51372">
    <property type="entry name" value="PRD_2"/>
    <property type="match status" value="2"/>
</dbReference>
<dbReference type="OrthoDB" id="3175596at2"/>
<dbReference type="AlphaFoldDB" id="A0A0A1MKY9"/>
<dbReference type="Pfam" id="PF00874">
    <property type="entry name" value="PRD"/>
    <property type="match status" value="2"/>
</dbReference>
<evidence type="ECO:0000256" key="4">
    <source>
        <dbReference type="ARBA" id="ARBA00023125"/>
    </source>
</evidence>
<reference evidence="11 12" key="1">
    <citation type="submission" date="2014-11" db="EMBL/GenBank/DDBJ databases">
        <authorList>
            <person name="Urmite Genomes Urmite Genomes"/>
        </authorList>
    </citation>
    <scope>NUCLEOTIDE SEQUENCE [LARGE SCALE GENOMIC DNA]</scope>
    <source>
        <strain evidence="11 12">Oc5</strain>
    </source>
</reference>
<keyword evidence="3" id="KW-0805">Transcription regulation</keyword>
<name>A0A0A1MKY9_9BACI</name>
<dbReference type="InterPro" id="IPR050661">
    <property type="entry name" value="BglG_antiterminators"/>
</dbReference>
<dbReference type="GO" id="GO:0009401">
    <property type="term" value="P:phosphoenolpyruvate-dependent sugar phosphotransferase system"/>
    <property type="evidence" value="ECO:0007669"/>
    <property type="project" value="InterPro"/>
</dbReference>
<dbReference type="Pfam" id="PF00359">
    <property type="entry name" value="PTS_EIIA_2"/>
    <property type="match status" value="1"/>
</dbReference>